<dbReference type="EMBL" id="MT141988">
    <property type="protein sequence ID" value="QJA72923.1"/>
    <property type="molecule type" value="Genomic_DNA"/>
</dbReference>
<keyword evidence="2" id="KW-0540">Nuclease</keyword>
<dbReference type="GO" id="GO:0004519">
    <property type="term" value="F:endonuclease activity"/>
    <property type="evidence" value="ECO:0007669"/>
    <property type="project" value="UniProtKB-KW"/>
</dbReference>
<sequence>MIDSESAIYLAGFVDGEGCILINKRRVNDHHNSQYILVLAIGTTSFEIIPFLKSLGFYTCKGKAKNRPEHWKDLWLARISDKKAKDLLIAMLPYLKIKKEHAKLAIEFQDRKSNYKAGTKGNSEEELQYRELIRTRIQELNRRGK</sequence>
<proteinExistence type="predicted"/>
<protein>
    <submittedName>
        <fullName evidence="2">Putative HNH homing endonuclease</fullName>
    </submittedName>
</protein>
<accession>A0A6M3JSH3</accession>
<dbReference type="EMBL" id="MT141298">
    <property type="protein sequence ID" value="QJA57907.1"/>
    <property type="molecule type" value="Genomic_DNA"/>
</dbReference>
<dbReference type="AlphaFoldDB" id="A0A6M3JSH3"/>
<dbReference type="SUPFAM" id="SSF55608">
    <property type="entry name" value="Homing endonucleases"/>
    <property type="match status" value="1"/>
</dbReference>
<dbReference type="InterPro" id="IPR027434">
    <property type="entry name" value="Homing_endonucl"/>
</dbReference>
<dbReference type="Gene3D" id="3.10.28.10">
    <property type="entry name" value="Homing endonucleases"/>
    <property type="match status" value="1"/>
</dbReference>
<evidence type="ECO:0000313" key="2">
    <source>
        <dbReference type="EMBL" id="QJA72923.1"/>
    </source>
</evidence>
<reference evidence="2" key="1">
    <citation type="submission" date="2020-03" db="EMBL/GenBank/DDBJ databases">
        <title>The deep terrestrial virosphere.</title>
        <authorList>
            <person name="Holmfeldt K."/>
            <person name="Nilsson E."/>
            <person name="Simone D."/>
            <person name="Lopez-Fernandez M."/>
            <person name="Wu X."/>
            <person name="de Brujin I."/>
            <person name="Lundin D."/>
            <person name="Andersson A."/>
            <person name="Bertilsson S."/>
            <person name="Dopson M."/>
        </authorList>
    </citation>
    <scope>NUCLEOTIDE SEQUENCE</scope>
    <source>
        <strain evidence="2">MM415A02562</strain>
        <strain evidence="1">MM415B01538</strain>
    </source>
</reference>
<evidence type="ECO:0000313" key="1">
    <source>
        <dbReference type="EMBL" id="QJA57907.1"/>
    </source>
</evidence>
<keyword evidence="2" id="KW-0255">Endonuclease</keyword>
<name>A0A6M3JSH3_9ZZZZ</name>
<keyword evidence="2" id="KW-0378">Hydrolase</keyword>
<gene>
    <name evidence="2" type="ORF">MM415A02562_0010</name>
    <name evidence="1" type="ORF">MM415B01538_0014</name>
</gene>
<organism evidence="2">
    <name type="scientific">viral metagenome</name>
    <dbReference type="NCBI Taxonomy" id="1070528"/>
    <lineage>
        <taxon>unclassified sequences</taxon>
        <taxon>metagenomes</taxon>
        <taxon>organismal metagenomes</taxon>
    </lineage>
</organism>